<dbReference type="Pfam" id="PF08019">
    <property type="entry name" value="EptA_B_N"/>
    <property type="match status" value="1"/>
</dbReference>
<feature type="transmembrane region" description="Helical" evidence="8">
    <location>
        <begin position="162"/>
        <end position="183"/>
    </location>
</feature>
<evidence type="ECO:0000256" key="7">
    <source>
        <dbReference type="ARBA" id="ARBA00023136"/>
    </source>
</evidence>
<dbReference type="InterPro" id="IPR040423">
    <property type="entry name" value="PEA_transferase"/>
</dbReference>
<comment type="subcellular location">
    <subcellularLocation>
        <location evidence="1">Cell inner membrane</location>
        <topology evidence="1">Multi-pass membrane protein</topology>
    </subcellularLocation>
</comment>
<dbReference type="Pfam" id="PF00884">
    <property type="entry name" value="Sulfatase"/>
    <property type="match status" value="1"/>
</dbReference>
<dbReference type="PANTHER" id="PTHR30443">
    <property type="entry name" value="INNER MEMBRANE PROTEIN"/>
    <property type="match status" value="1"/>
</dbReference>
<sequence>MADDFIFLRLNSRVLSKIKKLKLSQLNLIFYVSLFIVFFQNWPFVSKTLQVFPFVDNAYFIISLIVVVVLLFNITINLLNLFIPLRPLLSLFLLIGAVTNYFASNFGTIFNDVMIINVMETSLDESLDIININFTLNLLFLGLLPSLLLYRIAMVNNTYLQNAGRILVATLLSTLIISGLITLSTKEYASFIRYHKELRTYITPLYPFYSSIRVIHNKFFSRNKQYKNLSAKFELPKNEAMAELIVVIVGETARADHFSLNGYSRLTNPMLSKESKLISFTQVSSCGTSTSISLPCMFSFRDKEHFKLKDAQYRENVLDTIAKTGTKILWRDNNSSSKHVADRLVYEDFKTKDRNPICDPECRDIGMLKDLDLFINKAPGNKLIVMHQMGSHGPAYHKRYPKAFEKFTPACKKGLEDCAQNEIVNAYDNTILYTDYFIASTINFLKKFDNNYEITLIYVSDHGESLGEKGLYLHGLPSSIAPKEQTHIPLIIWAGKNSDIDYPKTRLLKDQPHSHDIIADTLLNLFEVNTDMYANYEKPLIVRSDKH</sequence>
<evidence type="ECO:0000313" key="12">
    <source>
        <dbReference type="Proteomes" id="UP000054262"/>
    </source>
</evidence>
<keyword evidence="5 8" id="KW-0812">Transmembrane</keyword>
<dbReference type="Gene3D" id="3.40.720.10">
    <property type="entry name" value="Alkaline Phosphatase, subunit A"/>
    <property type="match status" value="1"/>
</dbReference>
<evidence type="ECO:0000256" key="2">
    <source>
        <dbReference type="ARBA" id="ARBA00022475"/>
    </source>
</evidence>
<dbReference type="InterPro" id="IPR058130">
    <property type="entry name" value="PEA_transf_C"/>
</dbReference>
<proteinExistence type="predicted"/>
<dbReference type="InterPro" id="IPR017850">
    <property type="entry name" value="Alkaline_phosphatase_core_sf"/>
</dbReference>
<dbReference type="SUPFAM" id="SSF53649">
    <property type="entry name" value="Alkaline phosphatase-like"/>
    <property type="match status" value="1"/>
</dbReference>
<evidence type="ECO:0000256" key="5">
    <source>
        <dbReference type="ARBA" id="ARBA00022692"/>
    </source>
</evidence>
<feature type="transmembrane region" description="Helical" evidence="8">
    <location>
        <begin position="91"/>
        <end position="110"/>
    </location>
</feature>
<dbReference type="EMBL" id="AAUX01000001">
    <property type="protein sequence ID" value="EAV46878.1"/>
    <property type="molecule type" value="Genomic_DNA"/>
</dbReference>
<dbReference type="GO" id="GO:0005886">
    <property type="term" value="C:plasma membrane"/>
    <property type="evidence" value="ECO:0007669"/>
    <property type="project" value="UniProtKB-SubCell"/>
</dbReference>
<dbReference type="PANTHER" id="PTHR30443:SF0">
    <property type="entry name" value="PHOSPHOETHANOLAMINE TRANSFERASE EPTA"/>
    <property type="match status" value="1"/>
</dbReference>
<keyword evidence="12" id="KW-1185">Reference proteome</keyword>
<accession>A0P5R8</accession>
<dbReference type="CDD" id="cd16017">
    <property type="entry name" value="LptA"/>
    <property type="match status" value="1"/>
</dbReference>
<evidence type="ECO:0000259" key="9">
    <source>
        <dbReference type="Pfam" id="PF00884"/>
    </source>
</evidence>
<dbReference type="NCBIfam" id="NF028537">
    <property type="entry name" value="P_eth_NH2_trans"/>
    <property type="match status" value="1"/>
</dbReference>
<keyword evidence="3" id="KW-0997">Cell inner membrane</keyword>
<keyword evidence="6 8" id="KW-1133">Transmembrane helix</keyword>
<dbReference type="AlphaFoldDB" id="A0P5R8"/>
<name>A0P5R8_9PROT</name>
<organism evidence="11 12">
    <name type="scientific">Methylophilales bacterium HTCC2181</name>
    <dbReference type="NCBI Taxonomy" id="383631"/>
    <lineage>
        <taxon>Bacteria</taxon>
        <taxon>Pseudomonadati</taxon>
        <taxon>Pseudomonadota</taxon>
        <taxon>Betaproteobacteria</taxon>
        <taxon>Nitrosomonadales</taxon>
        <taxon>OM43 clade</taxon>
    </lineage>
</organism>
<dbReference type="InterPro" id="IPR000917">
    <property type="entry name" value="Sulfatase_N"/>
</dbReference>
<evidence type="ECO:0000256" key="8">
    <source>
        <dbReference type="SAM" id="Phobius"/>
    </source>
</evidence>
<feature type="domain" description="Sulfatase N-terminal" evidence="9">
    <location>
        <begin position="245"/>
        <end position="527"/>
    </location>
</feature>
<comment type="caution">
    <text evidence="11">The sequence shown here is derived from an EMBL/GenBank/DDBJ whole genome shotgun (WGS) entry which is preliminary data.</text>
</comment>
<keyword evidence="2" id="KW-1003">Cell membrane</keyword>
<feature type="domain" description="Phosphoethanolamine transferase N-terminal" evidence="10">
    <location>
        <begin position="69"/>
        <end position="218"/>
    </location>
</feature>
<feature type="transmembrane region" description="Helical" evidence="8">
    <location>
        <begin position="130"/>
        <end position="150"/>
    </location>
</feature>
<evidence type="ECO:0000256" key="6">
    <source>
        <dbReference type="ARBA" id="ARBA00022989"/>
    </source>
</evidence>
<keyword evidence="7 8" id="KW-0472">Membrane</keyword>
<keyword evidence="4" id="KW-0808">Transferase</keyword>
<dbReference type="GO" id="GO:0016776">
    <property type="term" value="F:phosphotransferase activity, phosphate group as acceptor"/>
    <property type="evidence" value="ECO:0007669"/>
    <property type="project" value="TreeGrafter"/>
</dbReference>
<protein>
    <submittedName>
        <fullName evidence="11">Probable integral membrane protein</fullName>
    </submittedName>
</protein>
<evidence type="ECO:0000313" key="11">
    <source>
        <dbReference type="EMBL" id="EAV46878.1"/>
    </source>
</evidence>
<gene>
    <name evidence="11" type="ORF">MB2181_02355</name>
</gene>
<evidence type="ECO:0000256" key="1">
    <source>
        <dbReference type="ARBA" id="ARBA00004429"/>
    </source>
</evidence>
<feature type="transmembrane region" description="Helical" evidence="8">
    <location>
        <begin position="21"/>
        <end position="39"/>
    </location>
</feature>
<evidence type="ECO:0000256" key="4">
    <source>
        <dbReference type="ARBA" id="ARBA00022679"/>
    </source>
</evidence>
<evidence type="ECO:0000256" key="3">
    <source>
        <dbReference type="ARBA" id="ARBA00022519"/>
    </source>
</evidence>
<evidence type="ECO:0000259" key="10">
    <source>
        <dbReference type="Pfam" id="PF08019"/>
    </source>
</evidence>
<dbReference type="Proteomes" id="UP000054262">
    <property type="component" value="Unassembled WGS sequence"/>
</dbReference>
<feature type="transmembrane region" description="Helical" evidence="8">
    <location>
        <begin position="59"/>
        <end position="79"/>
    </location>
</feature>
<dbReference type="GO" id="GO:0009244">
    <property type="term" value="P:lipopolysaccharide core region biosynthetic process"/>
    <property type="evidence" value="ECO:0007669"/>
    <property type="project" value="TreeGrafter"/>
</dbReference>
<dbReference type="InterPro" id="IPR012549">
    <property type="entry name" value="EptA-like_N"/>
</dbReference>
<reference evidence="11 12" key="1">
    <citation type="submission" date="2006-11" db="EMBL/GenBank/DDBJ databases">
        <authorList>
            <person name="Giovannoni S."/>
            <person name="Vergin K."/>
            <person name="Ferriera S."/>
            <person name="Johnson J."/>
            <person name="Kravitz S."/>
            <person name="Beeson K."/>
            <person name="Sutton G."/>
            <person name="Rogers Y.-H."/>
            <person name="Friedman R."/>
            <person name="Frazier M."/>
            <person name="Venter J.C."/>
        </authorList>
    </citation>
    <scope>NUCLEOTIDE SEQUENCE [LARGE SCALE GENOMIC DNA]</scope>
    <source>
        <strain evidence="11 12">HTCC2181</strain>
    </source>
</reference>